<dbReference type="Proteomes" id="UP001595847">
    <property type="component" value="Unassembled WGS sequence"/>
</dbReference>
<feature type="transmembrane region" description="Helical" evidence="2">
    <location>
        <begin position="104"/>
        <end position="124"/>
    </location>
</feature>
<keyword evidence="2" id="KW-0812">Transmembrane</keyword>
<comment type="caution">
    <text evidence="3">The sequence shown here is derived from an EMBL/GenBank/DDBJ whole genome shotgun (WGS) entry which is preliminary data.</text>
</comment>
<keyword evidence="2" id="KW-0472">Membrane</keyword>
<feature type="region of interest" description="Disordered" evidence="1">
    <location>
        <begin position="274"/>
        <end position="302"/>
    </location>
</feature>
<feature type="transmembrane region" description="Helical" evidence="2">
    <location>
        <begin position="255"/>
        <end position="273"/>
    </location>
</feature>
<feature type="transmembrane region" description="Helical" evidence="2">
    <location>
        <begin position="162"/>
        <end position="187"/>
    </location>
</feature>
<dbReference type="PANTHER" id="PTHR40761:SF1">
    <property type="entry name" value="CONSERVED INTEGRAL MEMBRANE ALANINE VALINE AND LEUCINE RICH PROTEIN-RELATED"/>
    <property type="match status" value="1"/>
</dbReference>
<name>A0ABV8FWN4_9ACTN</name>
<accession>A0ABV8FWN4</accession>
<feature type="transmembrane region" description="Helical" evidence="2">
    <location>
        <begin position="73"/>
        <end position="92"/>
    </location>
</feature>
<evidence type="ECO:0000256" key="2">
    <source>
        <dbReference type="SAM" id="Phobius"/>
    </source>
</evidence>
<evidence type="ECO:0000256" key="1">
    <source>
        <dbReference type="SAM" id="MobiDB-lite"/>
    </source>
</evidence>
<dbReference type="EMBL" id="JBHSBH010000020">
    <property type="protein sequence ID" value="MFC3999854.1"/>
    <property type="molecule type" value="Genomic_DNA"/>
</dbReference>
<feature type="transmembrane region" description="Helical" evidence="2">
    <location>
        <begin position="223"/>
        <end position="243"/>
    </location>
</feature>
<proteinExistence type="predicted"/>
<feature type="transmembrane region" description="Helical" evidence="2">
    <location>
        <begin position="193"/>
        <end position="211"/>
    </location>
</feature>
<dbReference type="SUPFAM" id="SSF103481">
    <property type="entry name" value="Multidrug resistance efflux transporter EmrE"/>
    <property type="match status" value="1"/>
</dbReference>
<gene>
    <name evidence="3" type="ORF">ACFOVU_28330</name>
</gene>
<dbReference type="NCBIfam" id="NF038012">
    <property type="entry name" value="DMT_1"/>
    <property type="match status" value="1"/>
</dbReference>
<protein>
    <submittedName>
        <fullName evidence="3">DMT family transporter</fullName>
    </submittedName>
</protein>
<evidence type="ECO:0000313" key="3">
    <source>
        <dbReference type="EMBL" id="MFC3999854.1"/>
    </source>
</evidence>
<feature type="transmembrane region" description="Helical" evidence="2">
    <location>
        <begin position="6"/>
        <end position="27"/>
    </location>
</feature>
<keyword evidence="4" id="KW-1185">Reference proteome</keyword>
<dbReference type="PANTHER" id="PTHR40761">
    <property type="entry name" value="CONSERVED INTEGRAL MEMBRANE ALANINE VALINE AND LEUCINE RICH PROTEIN-RELATED"/>
    <property type="match status" value="1"/>
</dbReference>
<reference evidence="4" key="1">
    <citation type="journal article" date="2019" name="Int. J. Syst. Evol. Microbiol.">
        <title>The Global Catalogue of Microorganisms (GCM) 10K type strain sequencing project: providing services to taxonomists for standard genome sequencing and annotation.</title>
        <authorList>
            <consortium name="The Broad Institute Genomics Platform"/>
            <consortium name="The Broad Institute Genome Sequencing Center for Infectious Disease"/>
            <person name="Wu L."/>
            <person name="Ma J."/>
        </authorList>
    </citation>
    <scope>NUCLEOTIDE SEQUENCE [LARGE SCALE GENOMIC DNA]</scope>
    <source>
        <strain evidence="4">TBRC 1826</strain>
    </source>
</reference>
<sequence length="302" mass="30692">MTWSVTVAIAGALAAALGAALQERAAMRAPVAGISQLRLLRHLARSRRWCAGSLLTVGGVGAHMWALGHAPLIIIQPIGISGLLFAVLLSAFFRKRRPSAQQIFGSLAVTAALAGLLSTVPSHAGAPHLTSTEMVLMPLACAAAMLLCVAVARLVGDAARAWTLAVAGGVAYAMTSALARVIGVGALADPLAVLSPLTVVALVIGLCGALVVQNSYRTGHFALAYATLLISDPFAATLIGVAFFGERVPNDPVNASVAIVAAVVGTIGVVTLARSSRPGSPRPVPAVQAPASPETRTRATSR</sequence>
<keyword evidence="2" id="KW-1133">Transmembrane helix</keyword>
<evidence type="ECO:0000313" key="4">
    <source>
        <dbReference type="Proteomes" id="UP001595847"/>
    </source>
</evidence>
<organism evidence="3 4">
    <name type="scientific">Nocardiopsis sediminis</name>
    <dbReference type="NCBI Taxonomy" id="1778267"/>
    <lineage>
        <taxon>Bacteria</taxon>
        <taxon>Bacillati</taxon>
        <taxon>Actinomycetota</taxon>
        <taxon>Actinomycetes</taxon>
        <taxon>Streptosporangiales</taxon>
        <taxon>Nocardiopsidaceae</taxon>
        <taxon>Nocardiopsis</taxon>
    </lineage>
</organism>
<feature type="transmembrane region" description="Helical" evidence="2">
    <location>
        <begin position="136"/>
        <end position="155"/>
    </location>
</feature>
<feature type="transmembrane region" description="Helical" evidence="2">
    <location>
        <begin position="48"/>
        <end position="67"/>
    </location>
</feature>
<dbReference type="RefSeq" id="WP_378538506.1">
    <property type="nucleotide sequence ID" value="NZ_JBHSBH010000020.1"/>
</dbReference>
<dbReference type="InterPro" id="IPR037185">
    <property type="entry name" value="EmrE-like"/>
</dbReference>